<dbReference type="SUPFAM" id="SSF101576">
    <property type="entry name" value="Supernatant protein factor (SPF), C-terminal domain"/>
    <property type="match status" value="1"/>
</dbReference>
<feature type="chain" id="PRO_5043132133" evidence="11">
    <location>
        <begin position="19"/>
        <end position="199"/>
    </location>
</feature>
<evidence type="ECO:0000256" key="6">
    <source>
        <dbReference type="ARBA" id="ARBA00023136"/>
    </source>
</evidence>
<evidence type="ECO:0000256" key="9">
    <source>
        <dbReference type="SAM" id="Coils"/>
    </source>
</evidence>
<dbReference type="EMBL" id="UZAE01013599">
    <property type="protein sequence ID" value="VDO10549.1"/>
    <property type="molecule type" value="Genomic_DNA"/>
</dbReference>
<keyword evidence="14" id="KW-1185">Reference proteome</keyword>
<dbReference type="Proteomes" id="UP000278807">
    <property type="component" value="Unassembled WGS sequence"/>
</dbReference>
<feature type="domain" description="GOLD" evidence="12">
    <location>
        <begin position="28"/>
        <end position="110"/>
    </location>
</feature>
<evidence type="ECO:0000313" key="15">
    <source>
        <dbReference type="WBParaSite" id="HNAJ_0001148901-mRNA-1"/>
    </source>
</evidence>
<evidence type="ECO:0000256" key="7">
    <source>
        <dbReference type="ARBA" id="ARBA00037847"/>
    </source>
</evidence>
<dbReference type="PANTHER" id="PTHR22811">
    <property type="entry name" value="TRANSMEMBRANE EMP24 DOMAIN-CONTAINING PROTEIN"/>
    <property type="match status" value="1"/>
</dbReference>
<dbReference type="Gene3D" id="2.60.120.680">
    <property type="entry name" value="GOLD domain"/>
    <property type="match status" value="1"/>
</dbReference>
<dbReference type="Pfam" id="PF01105">
    <property type="entry name" value="EMP24_GP25L"/>
    <property type="match status" value="1"/>
</dbReference>
<dbReference type="SMART" id="SM01190">
    <property type="entry name" value="EMP24_GP25L"/>
    <property type="match status" value="1"/>
</dbReference>
<reference evidence="13 14" key="2">
    <citation type="submission" date="2018-11" db="EMBL/GenBank/DDBJ databases">
        <authorList>
            <consortium name="Pathogen Informatics"/>
        </authorList>
    </citation>
    <scope>NUCLEOTIDE SEQUENCE [LARGE SCALE GENOMIC DNA]</scope>
</reference>
<keyword evidence="4 11" id="KW-0732">Signal</keyword>
<comment type="similarity">
    <text evidence="2 8">Belongs to the EMP24/GP25L family.</text>
</comment>
<evidence type="ECO:0000313" key="13">
    <source>
        <dbReference type="EMBL" id="VDO10549.1"/>
    </source>
</evidence>
<dbReference type="OrthoDB" id="1929172at2759"/>
<name>A0A0R3TUN9_RODNA</name>
<evidence type="ECO:0000256" key="8">
    <source>
        <dbReference type="RuleBase" id="RU003827"/>
    </source>
</evidence>
<dbReference type="GO" id="GO:0012505">
    <property type="term" value="C:endomembrane system"/>
    <property type="evidence" value="ECO:0007669"/>
    <property type="project" value="UniProtKB-SubCell"/>
</dbReference>
<sequence length="199" mass="22838">MLRSLLVILSLLAVTSLGYFVTVDANDEACFFDRATEGDRFTLFFEVSEGGFYDINVKFTAPNDDVLYKIDKKSSGHYSFTATAEGKYTYCFDNSMSTVTPKTVFFALEKAPIWIKKVNDTTPEQSKLIDMVNELSNAVLNAKHEMEYLEVRENLHRLINENTNSRVVLWALFEAIIIVGMSLGQVYYLKRFFEVRRMV</sequence>
<proteinExistence type="inferred from homology"/>
<dbReference type="InterPro" id="IPR015720">
    <property type="entry name" value="Emp24-like"/>
</dbReference>
<evidence type="ECO:0000256" key="11">
    <source>
        <dbReference type="SAM" id="SignalP"/>
    </source>
</evidence>
<evidence type="ECO:0000256" key="1">
    <source>
        <dbReference type="ARBA" id="ARBA00004479"/>
    </source>
</evidence>
<keyword evidence="6 10" id="KW-0472">Membrane</keyword>
<dbReference type="WBParaSite" id="HNAJ_0001148901-mRNA-1">
    <property type="protein sequence ID" value="HNAJ_0001148901-mRNA-1"/>
    <property type="gene ID" value="HNAJ_0001148901"/>
</dbReference>
<protein>
    <submittedName>
        <fullName evidence="15">GOLD domain-containing protein</fullName>
    </submittedName>
</protein>
<dbReference type="InterPro" id="IPR009038">
    <property type="entry name" value="GOLD_dom"/>
</dbReference>
<dbReference type="InterPro" id="IPR036598">
    <property type="entry name" value="GOLD_dom_sf"/>
</dbReference>
<organism evidence="15">
    <name type="scientific">Rodentolepis nana</name>
    <name type="common">Dwarf tapeworm</name>
    <name type="synonym">Hymenolepis nana</name>
    <dbReference type="NCBI Taxonomy" id="102285"/>
    <lineage>
        <taxon>Eukaryota</taxon>
        <taxon>Metazoa</taxon>
        <taxon>Spiralia</taxon>
        <taxon>Lophotrochozoa</taxon>
        <taxon>Platyhelminthes</taxon>
        <taxon>Cestoda</taxon>
        <taxon>Eucestoda</taxon>
        <taxon>Cyclophyllidea</taxon>
        <taxon>Hymenolepididae</taxon>
        <taxon>Rodentolepis</taxon>
    </lineage>
</organism>
<evidence type="ECO:0000256" key="2">
    <source>
        <dbReference type="ARBA" id="ARBA00007104"/>
    </source>
</evidence>
<evidence type="ECO:0000256" key="3">
    <source>
        <dbReference type="ARBA" id="ARBA00022692"/>
    </source>
</evidence>
<dbReference type="STRING" id="102285.A0A0R3TUN9"/>
<feature type="coiled-coil region" evidence="9">
    <location>
        <begin position="132"/>
        <end position="161"/>
    </location>
</feature>
<gene>
    <name evidence="13" type="ORF">HNAJ_LOCUS11479</name>
</gene>
<evidence type="ECO:0000313" key="14">
    <source>
        <dbReference type="Proteomes" id="UP000278807"/>
    </source>
</evidence>
<dbReference type="GO" id="GO:0016020">
    <property type="term" value="C:membrane"/>
    <property type="evidence" value="ECO:0007669"/>
    <property type="project" value="UniProtKB-SubCell"/>
</dbReference>
<feature type="signal peptide" evidence="11">
    <location>
        <begin position="1"/>
        <end position="18"/>
    </location>
</feature>
<feature type="transmembrane region" description="Helical" evidence="10">
    <location>
        <begin position="167"/>
        <end position="189"/>
    </location>
</feature>
<comment type="subcellular location">
    <subcellularLocation>
        <location evidence="7">Endomembrane system</location>
        <topology evidence="7">Single-pass membrane protein</topology>
    </subcellularLocation>
    <subcellularLocation>
        <location evidence="1 8">Membrane</location>
        <topology evidence="1 8">Single-pass type I membrane protein</topology>
    </subcellularLocation>
</comment>
<evidence type="ECO:0000256" key="10">
    <source>
        <dbReference type="SAM" id="Phobius"/>
    </source>
</evidence>
<evidence type="ECO:0000256" key="4">
    <source>
        <dbReference type="ARBA" id="ARBA00022729"/>
    </source>
</evidence>
<keyword evidence="3 8" id="KW-0812">Transmembrane</keyword>
<evidence type="ECO:0000259" key="12">
    <source>
        <dbReference type="PROSITE" id="PS50866"/>
    </source>
</evidence>
<dbReference type="PROSITE" id="PS50866">
    <property type="entry name" value="GOLD"/>
    <property type="match status" value="1"/>
</dbReference>
<dbReference type="AlphaFoldDB" id="A0A0R3TUN9"/>
<keyword evidence="9" id="KW-0175">Coiled coil</keyword>
<reference evidence="15" key="1">
    <citation type="submission" date="2017-02" db="UniProtKB">
        <authorList>
            <consortium name="WormBaseParasite"/>
        </authorList>
    </citation>
    <scope>IDENTIFICATION</scope>
</reference>
<accession>A0A0R3TUN9</accession>
<evidence type="ECO:0000256" key="5">
    <source>
        <dbReference type="ARBA" id="ARBA00022989"/>
    </source>
</evidence>
<keyword evidence="5 10" id="KW-1133">Transmembrane helix</keyword>